<reference evidence="1 2" key="1">
    <citation type="journal article" date="2024" name="Chem. Sci.">
        <title>Discovery of megapolipeptins by genome mining of a Burkholderiales bacteria collection.</title>
        <authorList>
            <person name="Paulo B.S."/>
            <person name="Recchia M.J.J."/>
            <person name="Lee S."/>
            <person name="Fergusson C.H."/>
            <person name="Romanowski S.B."/>
            <person name="Hernandez A."/>
            <person name="Krull N."/>
            <person name="Liu D.Y."/>
            <person name="Cavanagh H."/>
            <person name="Bos A."/>
            <person name="Gray C.A."/>
            <person name="Murphy B.T."/>
            <person name="Linington R.G."/>
            <person name="Eustaquio A.S."/>
        </authorList>
    </citation>
    <scope>NUCLEOTIDE SEQUENCE [LARGE SCALE GENOMIC DNA]</scope>
    <source>
        <strain evidence="1 2">RL18-126-BIB-B</strain>
    </source>
</reference>
<gene>
    <name evidence="1" type="ORF">PQR01_14700</name>
</gene>
<accession>A0ACC7NC80</accession>
<evidence type="ECO:0000313" key="1">
    <source>
        <dbReference type="EMBL" id="MFM0104689.1"/>
    </source>
</evidence>
<name>A0ACC7NC80_9BURK</name>
<keyword evidence="2" id="KW-1185">Reference proteome</keyword>
<protein>
    <submittedName>
        <fullName evidence="1">Uncharacterized protein</fullName>
    </submittedName>
</protein>
<sequence>MYSTKNTSESNLNTENFKETSARIARLATLILQRAEAPYQEKELAGSALAQHHTVKQTSRAIGSLAARLLADPASSHETKELAGCVLTQVRRLQEPGSAA</sequence>
<proteinExistence type="predicted"/>
<dbReference type="EMBL" id="JAQQDW010000025">
    <property type="protein sequence ID" value="MFM0104689.1"/>
    <property type="molecule type" value="Genomic_DNA"/>
</dbReference>
<dbReference type="Proteomes" id="UP001629235">
    <property type="component" value="Unassembled WGS sequence"/>
</dbReference>
<evidence type="ECO:0000313" key="2">
    <source>
        <dbReference type="Proteomes" id="UP001629235"/>
    </source>
</evidence>
<organism evidence="1 2">
    <name type="scientific">Paraburkholderia rhynchosiae</name>
    <dbReference type="NCBI Taxonomy" id="487049"/>
    <lineage>
        <taxon>Bacteria</taxon>
        <taxon>Pseudomonadati</taxon>
        <taxon>Pseudomonadota</taxon>
        <taxon>Betaproteobacteria</taxon>
        <taxon>Burkholderiales</taxon>
        <taxon>Burkholderiaceae</taxon>
        <taxon>Paraburkholderia</taxon>
    </lineage>
</organism>
<comment type="caution">
    <text evidence="1">The sequence shown here is derived from an EMBL/GenBank/DDBJ whole genome shotgun (WGS) entry which is preliminary data.</text>
</comment>